<dbReference type="InterPro" id="IPR015940">
    <property type="entry name" value="UBA"/>
</dbReference>
<dbReference type="InterPro" id="IPR009060">
    <property type="entry name" value="UBA-like_sf"/>
</dbReference>
<dbReference type="Gene3D" id="1.10.8.10">
    <property type="entry name" value="DNA helicase RuvA subunit, C-terminal domain"/>
    <property type="match status" value="1"/>
</dbReference>
<dbReference type="GO" id="GO:0072665">
    <property type="term" value="P:protein localization to vacuole"/>
    <property type="evidence" value="ECO:0007669"/>
    <property type="project" value="EnsemblFungi"/>
</dbReference>
<dbReference type="GO" id="GO:0030674">
    <property type="term" value="F:protein-macromolecule adaptor activity"/>
    <property type="evidence" value="ECO:0007669"/>
    <property type="project" value="EnsemblFungi"/>
</dbReference>
<dbReference type="STRING" id="1081102.A0A167VM59"/>
<dbReference type="Gene3D" id="3.10.20.90">
    <property type="entry name" value="Phosphatidylinositol 3-kinase Catalytic Subunit, Chain A, domain 1"/>
    <property type="match status" value="1"/>
</dbReference>
<accession>A0A167VM59</accession>
<protein>
    <submittedName>
        <fullName evidence="4">Ubiquilin</fullName>
    </submittedName>
</protein>
<dbReference type="OrthoDB" id="267397at2759"/>
<dbReference type="CDD" id="cd14324">
    <property type="entry name" value="UBA_Dsk2p_like"/>
    <property type="match status" value="1"/>
</dbReference>
<gene>
    <name evidence="4" type="ORF">SPI_04317</name>
</gene>
<dbReference type="GO" id="GO:0005829">
    <property type="term" value="C:cytosol"/>
    <property type="evidence" value="ECO:0007669"/>
    <property type="project" value="TreeGrafter"/>
</dbReference>
<feature type="region of interest" description="Disordered" evidence="1">
    <location>
        <begin position="237"/>
        <end position="267"/>
    </location>
</feature>
<dbReference type="InterPro" id="IPR000626">
    <property type="entry name" value="Ubiquitin-like_dom"/>
</dbReference>
<reference evidence="4 5" key="1">
    <citation type="journal article" date="2016" name="Genome Biol. Evol.">
        <title>Divergent and convergent evolution of fungal pathogenicity.</title>
        <authorList>
            <person name="Shang Y."/>
            <person name="Xiao G."/>
            <person name="Zheng P."/>
            <person name="Cen K."/>
            <person name="Zhan S."/>
            <person name="Wang C."/>
        </authorList>
    </citation>
    <scope>NUCLEOTIDE SEQUENCE [LARGE SCALE GENOMIC DNA]</scope>
    <source>
        <strain evidence="4 5">RCEF 264</strain>
    </source>
</reference>
<keyword evidence="5" id="KW-1185">Reference proteome</keyword>
<dbReference type="SMART" id="SM00213">
    <property type="entry name" value="UBQ"/>
    <property type="match status" value="1"/>
</dbReference>
<dbReference type="Pfam" id="PF00627">
    <property type="entry name" value="UBA"/>
    <property type="match status" value="1"/>
</dbReference>
<dbReference type="PROSITE" id="PS50030">
    <property type="entry name" value="UBA"/>
    <property type="match status" value="1"/>
</dbReference>
<dbReference type="GO" id="GO:0006511">
    <property type="term" value="P:ubiquitin-dependent protein catabolic process"/>
    <property type="evidence" value="ECO:0007669"/>
    <property type="project" value="TreeGrafter"/>
</dbReference>
<sequence length="472" mass="46700">MSDNAEGSADPQITFKVKTSGDGLHTITMAESATVHDLKTKLATPEYENIAVERQRLIYSGRVMKNDDTLGSYKIKAGNTLHLVKSAASNHPPASASAAGSGAAAAGGSGASSGAVPPAVPLNMAAGTQANDLLAGLTGARFAGHAALPNQDIFGPDGGMNFNSEEQLTEMMTNPAVAQSVNEALNNPAFVEFLLQSNPALRATPHARELIQSPMFRAMITNPESLRMANRMRRAMGGAPSAFPAPGATDTTPADAPASPSGPGGAGAGAGGFGGFGAAGGLGGNPDDFMRFLFAPSADGGANTNANPFAALFNNPAFQAPAAGSGAGAGAGAGAGTTGTGNATAGGAPATTAGAAPGGADAAANPFAALFGAGASAGVGAPQGLPQITPELMQQALQIMGTGGNNGAGAGGGFSPFMPAPAARDTRPPEEVYAEQLRQLNDMGFYNFEQNVAALRRSGGSVQGAIQHLLGD</sequence>
<dbReference type="Pfam" id="PF00240">
    <property type="entry name" value="ubiquitin"/>
    <property type="match status" value="1"/>
</dbReference>
<dbReference type="Proteomes" id="UP000076874">
    <property type="component" value="Unassembled WGS sequence"/>
</dbReference>
<comment type="caution">
    <text evidence="4">The sequence shown here is derived from an EMBL/GenBank/DDBJ whole genome shotgun (WGS) entry which is preliminary data.</text>
</comment>
<feature type="domain" description="UBA" evidence="2">
    <location>
        <begin position="431"/>
        <end position="472"/>
    </location>
</feature>
<dbReference type="SUPFAM" id="SSF46934">
    <property type="entry name" value="UBA-like"/>
    <property type="match status" value="1"/>
</dbReference>
<evidence type="ECO:0000256" key="1">
    <source>
        <dbReference type="SAM" id="MobiDB-lite"/>
    </source>
</evidence>
<dbReference type="PROSITE" id="PS50053">
    <property type="entry name" value="UBIQUITIN_2"/>
    <property type="match status" value="1"/>
</dbReference>
<evidence type="ECO:0000313" key="5">
    <source>
        <dbReference type="Proteomes" id="UP000076874"/>
    </source>
</evidence>
<dbReference type="InterPro" id="IPR029071">
    <property type="entry name" value="Ubiquitin-like_domsf"/>
</dbReference>
<name>A0A167VM59_9HYPO</name>
<feature type="region of interest" description="Disordered" evidence="1">
    <location>
        <begin position="90"/>
        <end position="114"/>
    </location>
</feature>
<dbReference type="AlphaFoldDB" id="A0A167VM59"/>
<dbReference type="GO" id="GO:0036503">
    <property type="term" value="P:ERAD pathway"/>
    <property type="evidence" value="ECO:0007669"/>
    <property type="project" value="EnsemblFungi"/>
</dbReference>
<dbReference type="SUPFAM" id="SSF54236">
    <property type="entry name" value="Ubiquitin-like"/>
    <property type="match status" value="1"/>
</dbReference>
<dbReference type="GO" id="GO:0030474">
    <property type="term" value="P:spindle pole body duplication"/>
    <property type="evidence" value="ECO:0007669"/>
    <property type="project" value="EnsemblFungi"/>
</dbReference>
<dbReference type="GO" id="GO:0036435">
    <property type="term" value="F:K48-linked polyubiquitin modification-dependent protein binding"/>
    <property type="evidence" value="ECO:0007669"/>
    <property type="project" value="EnsemblFungi"/>
</dbReference>
<feature type="compositionally biased region" description="Low complexity" evidence="1">
    <location>
        <begin position="90"/>
        <end position="104"/>
    </location>
</feature>
<organism evidence="4 5">
    <name type="scientific">Niveomyces insectorum RCEF 264</name>
    <dbReference type="NCBI Taxonomy" id="1081102"/>
    <lineage>
        <taxon>Eukaryota</taxon>
        <taxon>Fungi</taxon>
        <taxon>Dikarya</taxon>
        <taxon>Ascomycota</taxon>
        <taxon>Pezizomycotina</taxon>
        <taxon>Sordariomycetes</taxon>
        <taxon>Hypocreomycetidae</taxon>
        <taxon>Hypocreales</taxon>
        <taxon>Cordycipitaceae</taxon>
        <taxon>Niveomyces</taxon>
    </lineage>
</organism>
<feature type="domain" description="Ubiquitin-like" evidence="3">
    <location>
        <begin position="13"/>
        <end position="90"/>
    </location>
</feature>
<dbReference type="EMBL" id="AZHD01000006">
    <property type="protein sequence ID" value="OAA62777.1"/>
    <property type="molecule type" value="Genomic_DNA"/>
</dbReference>
<evidence type="ECO:0000313" key="4">
    <source>
        <dbReference type="EMBL" id="OAA62777.1"/>
    </source>
</evidence>
<feature type="compositionally biased region" description="Low complexity" evidence="1">
    <location>
        <begin position="237"/>
        <end position="261"/>
    </location>
</feature>
<evidence type="ECO:0000259" key="2">
    <source>
        <dbReference type="PROSITE" id="PS50030"/>
    </source>
</evidence>
<dbReference type="SMART" id="SM00165">
    <property type="entry name" value="UBA"/>
    <property type="match status" value="1"/>
</dbReference>
<evidence type="ECO:0000259" key="3">
    <source>
        <dbReference type="PROSITE" id="PS50053"/>
    </source>
</evidence>
<dbReference type="FunFam" id="1.10.8.10:FF:000024">
    <property type="entry name" value="Ubiquitin domain-containing protein DSK2"/>
    <property type="match status" value="1"/>
</dbReference>
<dbReference type="PANTHER" id="PTHR10677:SF3">
    <property type="entry name" value="FI07626P-RELATED"/>
    <property type="match status" value="1"/>
</dbReference>
<dbReference type="PANTHER" id="PTHR10677">
    <property type="entry name" value="UBIQUILIN"/>
    <property type="match status" value="1"/>
</dbReference>
<dbReference type="CDD" id="cd16106">
    <property type="entry name" value="Ubl_Dsk2p_like"/>
    <property type="match status" value="1"/>
</dbReference>
<proteinExistence type="predicted"/>
<dbReference type="InterPro" id="IPR015496">
    <property type="entry name" value="Ubiquilin"/>
</dbReference>